<comment type="caution">
    <text evidence="3">The sequence shown here is derived from an EMBL/GenBank/DDBJ whole genome shotgun (WGS) entry which is preliminary data.</text>
</comment>
<keyword evidence="1" id="KW-0472">Membrane</keyword>
<feature type="signal peptide" evidence="2">
    <location>
        <begin position="1"/>
        <end position="25"/>
    </location>
</feature>
<keyword evidence="4" id="KW-1185">Reference proteome</keyword>
<feature type="transmembrane region" description="Helical" evidence="1">
    <location>
        <begin position="180"/>
        <end position="201"/>
    </location>
</feature>
<name>A0ABW0Z4R2_9ACTN</name>
<protein>
    <recommendedName>
        <fullName evidence="5">DUF11 domain-containing protein</fullName>
    </recommendedName>
</protein>
<evidence type="ECO:0000256" key="2">
    <source>
        <dbReference type="SAM" id="SignalP"/>
    </source>
</evidence>
<feature type="chain" id="PRO_5045338612" description="DUF11 domain-containing protein" evidence="2">
    <location>
        <begin position="26"/>
        <end position="206"/>
    </location>
</feature>
<gene>
    <name evidence="3" type="ORF">ACFP1Z_26555</name>
</gene>
<evidence type="ECO:0000313" key="3">
    <source>
        <dbReference type="EMBL" id="MFC5723731.1"/>
    </source>
</evidence>
<evidence type="ECO:0008006" key="5">
    <source>
        <dbReference type="Google" id="ProtNLM"/>
    </source>
</evidence>
<keyword evidence="1" id="KW-0812">Transmembrane</keyword>
<proteinExistence type="predicted"/>
<keyword evidence="2" id="KW-0732">Signal</keyword>
<evidence type="ECO:0000256" key="1">
    <source>
        <dbReference type="SAM" id="Phobius"/>
    </source>
</evidence>
<accession>A0ABW0Z4R2</accession>
<sequence length="206" mass="20802">MGVQRVLWQAVAALAVVTAAGPAPAAVAAPAGPRSVDYQAVAHPVVGRLGETVEVELGIRNGGPDRADGAGAYEVTPPPGTTITTLPAARDGRRACAPKPAAARSYLCATGAGFPAGDSETLRFRVRIEEKVEGAEGWVRVVGRAGAGPDPDPENDSAPIRVRITEPGEADGSRPGPGRALLLATASGTALSVGAIAFGAMGRRVR</sequence>
<reference evidence="4" key="1">
    <citation type="journal article" date="2019" name="Int. J. Syst. Evol. Microbiol.">
        <title>The Global Catalogue of Microorganisms (GCM) 10K type strain sequencing project: providing services to taxonomists for standard genome sequencing and annotation.</title>
        <authorList>
            <consortium name="The Broad Institute Genomics Platform"/>
            <consortium name="The Broad Institute Genome Sequencing Center for Infectious Disease"/>
            <person name="Wu L."/>
            <person name="Ma J."/>
        </authorList>
    </citation>
    <scope>NUCLEOTIDE SEQUENCE [LARGE SCALE GENOMIC DNA]</scope>
    <source>
        <strain evidence="4">CGMCC 4.7304</strain>
    </source>
</reference>
<dbReference type="RefSeq" id="WP_390320125.1">
    <property type="nucleotide sequence ID" value="NZ_JBHSPB010000020.1"/>
</dbReference>
<keyword evidence="1" id="KW-1133">Transmembrane helix</keyword>
<dbReference type="Proteomes" id="UP001596083">
    <property type="component" value="Unassembled WGS sequence"/>
</dbReference>
<organism evidence="3 4">
    <name type="scientific">Streptomyces gamaensis</name>
    <dbReference type="NCBI Taxonomy" id="1763542"/>
    <lineage>
        <taxon>Bacteria</taxon>
        <taxon>Bacillati</taxon>
        <taxon>Actinomycetota</taxon>
        <taxon>Actinomycetes</taxon>
        <taxon>Kitasatosporales</taxon>
        <taxon>Streptomycetaceae</taxon>
        <taxon>Streptomyces</taxon>
    </lineage>
</organism>
<evidence type="ECO:0000313" key="4">
    <source>
        <dbReference type="Proteomes" id="UP001596083"/>
    </source>
</evidence>
<dbReference type="EMBL" id="JBHSPB010000020">
    <property type="protein sequence ID" value="MFC5723731.1"/>
    <property type="molecule type" value="Genomic_DNA"/>
</dbReference>